<organism evidence="3 4">
    <name type="scientific">Duganella qianjiadongensis</name>
    <dbReference type="NCBI Taxonomy" id="2692176"/>
    <lineage>
        <taxon>Bacteria</taxon>
        <taxon>Pseudomonadati</taxon>
        <taxon>Pseudomonadota</taxon>
        <taxon>Betaproteobacteria</taxon>
        <taxon>Burkholderiales</taxon>
        <taxon>Oxalobacteraceae</taxon>
        <taxon>Telluria group</taxon>
        <taxon>Duganella</taxon>
    </lineage>
</organism>
<reference evidence="3 4" key="1">
    <citation type="submission" date="2019-12" db="EMBL/GenBank/DDBJ databases">
        <title>Novel species isolated from a subtropical stream in China.</title>
        <authorList>
            <person name="Lu H."/>
        </authorList>
    </citation>
    <scope>NUCLEOTIDE SEQUENCE [LARGE SCALE GENOMIC DNA]</scope>
    <source>
        <strain evidence="3 4">CY13W</strain>
    </source>
</reference>
<name>A0ABW9VKB6_9BURK</name>
<dbReference type="Proteomes" id="UP000478090">
    <property type="component" value="Unassembled WGS sequence"/>
</dbReference>
<feature type="signal peptide" evidence="2">
    <location>
        <begin position="1"/>
        <end position="22"/>
    </location>
</feature>
<feature type="chain" id="PRO_5045696052" evidence="2">
    <location>
        <begin position="23"/>
        <end position="124"/>
    </location>
</feature>
<gene>
    <name evidence="3" type="ORF">GTP27_11250</name>
</gene>
<keyword evidence="4" id="KW-1185">Reference proteome</keyword>
<sequence length="124" mass="12724">MDSTVKRLLGVVGLALPLLAGAQQLQDPTRAPAGLASGPAQAGNMEGEGVPAAPRLQSILIGAAPNNRRLAVIDGVTVAQGGKFADAVVERINDNSVVLRRGKLRETLILFPQIPGGLQASGKK</sequence>
<evidence type="ECO:0000256" key="2">
    <source>
        <dbReference type="SAM" id="SignalP"/>
    </source>
</evidence>
<evidence type="ECO:0000313" key="4">
    <source>
        <dbReference type="Proteomes" id="UP000478090"/>
    </source>
</evidence>
<proteinExistence type="predicted"/>
<dbReference type="EMBL" id="WWCM01000006">
    <property type="protein sequence ID" value="MYM39905.1"/>
    <property type="molecule type" value="Genomic_DNA"/>
</dbReference>
<evidence type="ECO:0000256" key="1">
    <source>
        <dbReference type="SAM" id="MobiDB-lite"/>
    </source>
</evidence>
<dbReference type="RefSeq" id="WP_161039262.1">
    <property type="nucleotide sequence ID" value="NZ_WWCM01000006.1"/>
</dbReference>
<accession>A0ABW9VKB6</accession>
<keyword evidence="2" id="KW-0732">Signal</keyword>
<comment type="caution">
    <text evidence="3">The sequence shown here is derived from an EMBL/GenBank/DDBJ whole genome shotgun (WGS) entry which is preliminary data.</text>
</comment>
<evidence type="ECO:0000313" key="3">
    <source>
        <dbReference type="EMBL" id="MYM39905.1"/>
    </source>
</evidence>
<protein>
    <submittedName>
        <fullName evidence="3">MSHA biogenesis protein MshK</fullName>
    </submittedName>
</protein>
<feature type="region of interest" description="Disordered" evidence="1">
    <location>
        <begin position="29"/>
        <end position="48"/>
    </location>
</feature>